<name>A0ABV3WPZ2_9HYPH</name>
<feature type="domain" description="Endonuclease/exonuclease/phosphatase" evidence="10">
    <location>
        <begin position="105"/>
        <end position="316"/>
    </location>
</feature>
<keyword evidence="9" id="KW-0812">Transmembrane</keyword>
<evidence type="ECO:0000256" key="9">
    <source>
        <dbReference type="SAM" id="Phobius"/>
    </source>
</evidence>
<dbReference type="PANTHER" id="PTHR15822">
    <property type="entry name" value="TRAF AND TNF RECEPTOR-ASSOCIATED PROTEIN"/>
    <property type="match status" value="1"/>
</dbReference>
<keyword evidence="4" id="KW-0479">Metal-binding</keyword>
<evidence type="ECO:0000256" key="2">
    <source>
        <dbReference type="ARBA" id="ARBA00001946"/>
    </source>
</evidence>
<evidence type="ECO:0000256" key="8">
    <source>
        <dbReference type="ARBA" id="ARBA00023204"/>
    </source>
</evidence>
<dbReference type="Pfam" id="PF03372">
    <property type="entry name" value="Exo_endo_phos"/>
    <property type="match status" value="1"/>
</dbReference>
<dbReference type="EMBL" id="JAZHFV010000002">
    <property type="protein sequence ID" value="MEX4006721.1"/>
    <property type="molecule type" value="Genomic_DNA"/>
</dbReference>
<evidence type="ECO:0000259" key="10">
    <source>
        <dbReference type="Pfam" id="PF03372"/>
    </source>
</evidence>
<keyword evidence="3" id="KW-0540">Nuclease</keyword>
<feature type="transmembrane region" description="Helical" evidence="9">
    <location>
        <begin position="73"/>
        <end position="93"/>
    </location>
</feature>
<keyword evidence="11" id="KW-0255">Endonuclease</keyword>
<keyword evidence="7" id="KW-0460">Magnesium</keyword>
<proteinExistence type="predicted"/>
<dbReference type="InterPro" id="IPR036691">
    <property type="entry name" value="Endo/exonu/phosph_ase_sf"/>
</dbReference>
<reference evidence="11 12" key="1">
    <citation type="submission" date="2024-01" db="EMBL/GenBank/DDBJ databases">
        <title>New evidence supports the origin of RcGTA from prophage.</title>
        <authorList>
            <person name="Xu Y."/>
            <person name="Liu B."/>
            <person name="Chen F."/>
        </authorList>
    </citation>
    <scope>NUCLEOTIDE SEQUENCE [LARGE SCALE GENOMIC DNA]</scope>
    <source>
        <strain evidence="11 12">CBW1107-2</strain>
    </source>
</reference>
<dbReference type="RefSeq" id="WP_368802014.1">
    <property type="nucleotide sequence ID" value="NZ_JAZHFV010000002.1"/>
</dbReference>
<keyword evidence="5" id="KW-0227">DNA damage</keyword>
<keyword evidence="12" id="KW-1185">Reference proteome</keyword>
<keyword evidence="9" id="KW-0472">Membrane</keyword>
<feature type="transmembrane region" description="Helical" evidence="9">
    <location>
        <begin position="47"/>
        <end position="66"/>
    </location>
</feature>
<dbReference type="Proteomes" id="UP001559025">
    <property type="component" value="Unassembled WGS sequence"/>
</dbReference>
<comment type="cofactor">
    <cofactor evidence="1">
        <name>Mn(2+)</name>
        <dbReference type="ChEBI" id="CHEBI:29035"/>
    </cofactor>
</comment>
<evidence type="ECO:0000313" key="12">
    <source>
        <dbReference type="Proteomes" id="UP001559025"/>
    </source>
</evidence>
<evidence type="ECO:0000256" key="6">
    <source>
        <dbReference type="ARBA" id="ARBA00022801"/>
    </source>
</evidence>
<dbReference type="Gene3D" id="3.60.10.10">
    <property type="entry name" value="Endonuclease/exonuclease/phosphatase"/>
    <property type="match status" value="1"/>
</dbReference>
<keyword evidence="9" id="KW-1133">Transmembrane helix</keyword>
<sequence>MGAFGKYARIVRLLVVLTVATQVVFAAAALVSLFLSRHVWAADMANFLRPHLFLAGAGLFVFGFALPSRWARTCGVLALVAAAVPFFLLPAPARSTPGTAISVVSANIYVDNPDPSDFLAIPEVASADIVVLQEMTPLWQDALVASGLWPHESSRDLDANTDMKLFSRFPILDERTVSPQSTDTGGRFAVRYEVLVGDRTVVVYAVHPQTPRTPPMWRERSAYLRDLAEALKSEPPETPVIVAGDWNTPSWSPFFQDLLSSTGYRTTESRWWPAPTRFSTRYGSVTQLGTPIDRIIVSPSVGLEDLSMGPTFGSNHLPVIARLSIP</sequence>
<evidence type="ECO:0000256" key="3">
    <source>
        <dbReference type="ARBA" id="ARBA00022722"/>
    </source>
</evidence>
<dbReference type="InterPro" id="IPR005135">
    <property type="entry name" value="Endo/exonuclease/phosphatase"/>
</dbReference>
<organism evidence="11 12">
    <name type="scientific">Neoaquamicrobium sediminum</name>
    <dbReference type="NCBI Taxonomy" id="1849104"/>
    <lineage>
        <taxon>Bacteria</taxon>
        <taxon>Pseudomonadati</taxon>
        <taxon>Pseudomonadota</taxon>
        <taxon>Alphaproteobacteria</taxon>
        <taxon>Hyphomicrobiales</taxon>
        <taxon>Phyllobacteriaceae</taxon>
        <taxon>Neoaquamicrobium</taxon>
    </lineage>
</organism>
<dbReference type="PANTHER" id="PTHR15822:SF4">
    <property type="entry name" value="TYROSYL-DNA PHOSPHODIESTERASE 2"/>
    <property type="match status" value="1"/>
</dbReference>
<gene>
    <name evidence="11" type="ORF">V1479_05350</name>
</gene>
<dbReference type="InterPro" id="IPR051547">
    <property type="entry name" value="TDP2-like"/>
</dbReference>
<evidence type="ECO:0000313" key="11">
    <source>
        <dbReference type="EMBL" id="MEX4006721.1"/>
    </source>
</evidence>
<protein>
    <submittedName>
        <fullName evidence="11">Endonuclease/exonuclease/phosphatase family protein</fullName>
    </submittedName>
</protein>
<evidence type="ECO:0000256" key="5">
    <source>
        <dbReference type="ARBA" id="ARBA00022763"/>
    </source>
</evidence>
<dbReference type="SUPFAM" id="SSF56219">
    <property type="entry name" value="DNase I-like"/>
    <property type="match status" value="1"/>
</dbReference>
<evidence type="ECO:0000256" key="1">
    <source>
        <dbReference type="ARBA" id="ARBA00001936"/>
    </source>
</evidence>
<dbReference type="GO" id="GO:0004519">
    <property type="term" value="F:endonuclease activity"/>
    <property type="evidence" value="ECO:0007669"/>
    <property type="project" value="UniProtKB-KW"/>
</dbReference>
<accession>A0ABV3WPZ2</accession>
<evidence type="ECO:0000256" key="7">
    <source>
        <dbReference type="ARBA" id="ARBA00022842"/>
    </source>
</evidence>
<comment type="caution">
    <text evidence="11">The sequence shown here is derived from an EMBL/GenBank/DDBJ whole genome shotgun (WGS) entry which is preliminary data.</text>
</comment>
<keyword evidence="8" id="KW-0234">DNA repair</keyword>
<feature type="transmembrane region" description="Helical" evidence="9">
    <location>
        <begin position="12"/>
        <end position="35"/>
    </location>
</feature>
<comment type="cofactor">
    <cofactor evidence="2">
        <name>Mg(2+)</name>
        <dbReference type="ChEBI" id="CHEBI:18420"/>
    </cofactor>
</comment>
<evidence type="ECO:0000256" key="4">
    <source>
        <dbReference type="ARBA" id="ARBA00022723"/>
    </source>
</evidence>
<keyword evidence="6" id="KW-0378">Hydrolase</keyword>